<keyword evidence="8 10" id="KW-0675">Receptor</keyword>
<accession>A0AAV2B2M9</accession>
<dbReference type="PROSITE" id="PS50262">
    <property type="entry name" value="G_PROTEIN_RECEP_F1_2"/>
    <property type="match status" value="1"/>
</dbReference>
<comment type="caution">
    <text evidence="13">The sequence shown here is derived from an EMBL/GenBank/DDBJ whole genome shotgun (WGS) entry which is preliminary data.</text>
</comment>
<evidence type="ECO:0000259" key="12">
    <source>
        <dbReference type="PROSITE" id="PS50262"/>
    </source>
</evidence>
<dbReference type="PANTHER" id="PTHR24228">
    <property type="entry name" value="B2 BRADYKININ RECEPTOR/ANGIOTENSIN II RECEPTOR"/>
    <property type="match status" value="1"/>
</dbReference>
<keyword evidence="5 11" id="KW-1133">Transmembrane helix</keyword>
<keyword evidence="14" id="KW-1185">Reference proteome</keyword>
<dbReference type="PRINTS" id="PR00237">
    <property type="entry name" value="GPCRRHODOPSN"/>
</dbReference>
<dbReference type="Proteomes" id="UP001497382">
    <property type="component" value="Unassembled WGS sequence"/>
</dbReference>
<evidence type="ECO:0000256" key="6">
    <source>
        <dbReference type="ARBA" id="ARBA00023040"/>
    </source>
</evidence>
<evidence type="ECO:0000256" key="8">
    <source>
        <dbReference type="ARBA" id="ARBA00023170"/>
    </source>
</evidence>
<feature type="transmembrane region" description="Helical" evidence="11">
    <location>
        <begin position="30"/>
        <end position="51"/>
    </location>
</feature>
<name>A0AAV2B2M9_9ARAC</name>
<sequence>MQDVINLFIGCGYSMYIHHNWVLGDTLCRLFPFFFYGNVAASLMSMTAITINRYILINHYKYYDKIYQRKYIALMIAFCWIFSFSMLAPTLAGAWGEFGYHGPSFSCTILRRAGRSPKKFLFVLGFLLPCLIIVVSYSCIFYRSPLCDSFPSIIKPDTPNASVRLRTRHRRFESLSSTPHLFKSRKIEVQKAMHAVGCTLKPSSIF</sequence>
<proteinExistence type="inferred from homology"/>
<evidence type="ECO:0000256" key="5">
    <source>
        <dbReference type="ARBA" id="ARBA00022989"/>
    </source>
</evidence>
<evidence type="ECO:0000256" key="3">
    <source>
        <dbReference type="ARBA" id="ARBA00022475"/>
    </source>
</evidence>
<keyword evidence="6 10" id="KW-0297">G-protein coupled receptor</keyword>
<feature type="transmembrane region" description="Helical" evidence="11">
    <location>
        <begin position="120"/>
        <end position="142"/>
    </location>
</feature>
<evidence type="ECO:0000256" key="2">
    <source>
        <dbReference type="ARBA" id="ARBA00010663"/>
    </source>
</evidence>
<keyword evidence="9 10" id="KW-0807">Transducer</keyword>
<evidence type="ECO:0000313" key="14">
    <source>
        <dbReference type="Proteomes" id="UP001497382"/>
    </source>
</evidence>
<dbReference type="Pfam" id="PF00001">
    <property type="entry name" value="7tm_1"/>
    <property type="match status" value="1"/>
</dbReference>
<dbReference type="GO" id="GO:0005886">
    <property type="term" value="C:plasma membrane"/>
    <property type="evidence" value="ECO:0007669"/>
    <property type="project" value="UniProtKB-SubCell"/>
</dbReference>
<keyword evidence="3" id="KW-1003">Cell membrane</keyword>
<dbReference type="AlphaFoldDB" id="A0AAV2B2M9"/>
<dbReference type="PROSITE" id="PS00237">
    <property type="entry name" value="G_PROTEIN_RECEP_F1_1"/>
    <property type="match status" value="1"/>
</dbReference>
<evidence type="ECO:0000256" key="11">
    <source>
        <dbReference type="SAM" id="Phobius"/>
    </source>
</evidence>
<dbReference type="GO" id="GO:0004930">
    <property type="term" value="F:G protein-coupled receptor activity"/>
    <property type="evidence" value="ECO:0007669"/>
    <property type="project" value="UniProtKB-KW"/>
</dbReference>
<evidence type="ECO:0000313" key="13">
    <source>
        <dbReference type="EMBL" id="CAL1290516.1"/>
    </source>
</evidence>
<dbReference type="PANTHER" id="PTHR24228:SF71">
    <property type="entry name" value="PROTEIN TRAPPED IN ENDODERM-1"/>
    <property type="match status" value="1"/>
</dbReference>
<protein>
    <recommendedName>
        <fullName evidence="12">G-protein coupled receptors family 1 profile domain-containing protein</fullName>
    </recommendedName>
</protein>
<organism evidence="13 14">
    <name type="scientific">Larinioides sclopetarius</name>
    <dbReference type="NCBI Taxonomy" id="280406"/>
    <lineage>
        <taxon>Eukaryota</taxon>
        <taxon>Metazoa</taxon>
        <taxon>Ecdysozoa</taxon>
        <taxon>Arthropoda</taxon>
        <taxon>Chelicerata</taxon>
        <taxon>Arachnida</taxon>
        <taxon>Araneae</taxon>
        <taxon>Araneomorphae</taxon>
        <taxon>Entelegynae</taxon>
        <taxon>Araneoidea</taxon>
        <taxon>Araneidae</taxon>
        <taxon>Larinioides</taxon>
    </lineage>
</organism>
<feature type="domain" description="G-protein coupled receptors family 1 profile" evidence="12">
    <location>
        <begin position="1"/>
        <end position="141"/>
    </location>
</feature>
<evidence type="ECO:0000256" key="1">
    <source>
        <dbReference type="ARBA" id="ARBA00004651"/>
    </source>
</evidence>
<feature type="transmembrane region" description="Helical" evidence="11">
    <location>
        <begin position="71"/>
        <end position="95"/>
    </location>
</feature>
<dbReference type="SUPFAM" id="SSF81321">
    <property type="entry name" value="Family A G protein-coupled receptor-like"/>
    <property type="match status" value="1"/>
</dbReference>
<dbReference type="EMBL" id="CAXIEN010000265">
    <property type="protein sequence ID" value="CAL1290516.1"/>
    <property type="molecule type" value="Genomic_DNA"/>
</dbReference>
<dbReference type="InterPro" id="IPR017452">
    <property type="entry name" value="GPCR_Rhodpsn_7TM"/>
</dbReference>
<gene>
    <name evidence="13" type="ORF">LARSCL_LOCUS16535</name>
</gene>
<comment type="subcellular location">
    <subcellularLocation>
        <location evidence="1">Cell membrane</location>
        <topology evidence="1">Multi-pass membrane protein</topology>
    </subcellularLocation>
</comment>
<dbReference type="InterPro" id="IPR000276">
    <property type="entry name" value="GPCR_Rhodpsn"/>
</dbReference>
<evidence type="ECO:0000256" key="7">
    <source>
        <dbReference type="ARBA" id="ARBA00023136"/>
    </source>
</evidence>
<keyword evidence="4 10" id="KW-0812">Transmembrane</keyword>
<dbReference type="Gene3D" id="1.20.1070.10">
    <property type="entry name" value="Rhodopsin 7-helix transmembrane proteins"/>
    <property type="match status" value="1"/>
</dbReference>
<evidence type="ECO:0000256" key="4">
    <source>
        <dbReference type="ARBA" id="ARBA00022692"/>
    </source>
</evidence>
<reference evidence="13 14" key="1">
    <citation type="submission" date="2024-04" db="EMBL/GenBank/DDBJ databases">
        <authorList>
            <person name="Rising A."/>
            <person name="Reimegard J."/>
            <person name="Sonavane S."/>
            <person name="Akerstrom W."/>
            <person name="Nylinder S."/>
            <person name="Hedman E."/>
            <person name="Kallberg Y."/>
        </authorList>
    </citation>
    <scope>NUCLEOTIDE SEQUENCE [LARGE SCALE GENOMIC DNA]</scope>
</reference>
<comment type="similarity">
    <text evidence="2 10">Belongs to the G-protein coupled receptor 1 family.</text>
</comment>
<evidence type="ECO:0000256" key="9">
    <source>
        <dbReference type="ARBA" id="ARBA00023224"/>
    </source>
</evidence>
<evidence type="ECO:0000256" key="10">
    <source>
        <dbReference type="RuleBase" id="RU000688"/>
    </source>
</evidence>
<keyword evidence="7 11" id="KW-0472">Membrane</keyword>